<keyword evidence="3" id="KW-1185">Reference proteome</keyword>
<dbReference type="Proteomes" id="UP000027997">
    <property type="component" value="Unassembled WGS sequence"/>
</dbReference>
<dbReference type="Gene3D" id="2.60.120.200">
    <property type="match status" value="1"/>
</dbReference>
<protein>
    <submittedName>
        <fullName evidence="2">LuxR family transcriptional regulator</fullName>
    </submittedName>
</protein>
<dbReference type="EMBL" id="JOJP01000001">
    <property type="protein sequence ID" value="KEI73326.1"/>
    <property type="molecule type" value="Genomic_DNA"/>
</dbReference>
<feature type="chain" id="PRO_5001758959" evidence="1">
    <location>
        <begin position="32"/>
        <end position="262"/>
    </location>
</feature>
<proteinExistence type="predicted"/>
<reference evidence="2 3" key="1">
    <citation type="submission" date="2014-06" db="EMBL/GenBank/DDBJ databases">
        <title>Whole Genome Sequences of Three Symbiotic Endozoicomonas Bacteria.</title>
        <authorList>
            <person name="Neave M.J."/>
            <person name="Apprill A."/>
            <person name="Voolstra C.R."/>
        </authorList>
    </citation>
    <scope>NUCLEOTIDE SEQUENCE [LARGE SCALE GENOMIC DNA]</scope>
    <source>
        <strain evidence="2 3">DSM 22380</strain>
    </source>
</reference>
<evidence type="ECO:0000313" key="2">
    <source>
        <dbReference type="EMBL" id="KEI73326.1"/>
    </source>
</evidence>
<dbReference type="eggNOG" id="ENOG502ZUE2">
    <property type="taxonomic scope" value="Bacteria"/>
</dbReference>
<evidence type="ECO:0000313" key="3">
    <source>
        <dbReference type="Proteomes" id="UP000027997"/>
    </source>
</evidence>
<sequence length="262" mass="29942">MNKQLKTVFRTASALLVAMPLILVSSFKANANTLPIPGISKGELLYESRMDSSESVKDWVMEGPGEIAFEDGWMRMWSPNEEWQHVFWAPEHFPESFVAQWEMQNLNIEAGLTIVFFAATGPNGEDVMDPSLPERDGTFKFYNNDVLNNYHISYYAHNPEAARLGVTRLRKNTGKHLVSEGPTGIKHDSTDIHKITLVKNRDHIVFYVDDREIINWVDDGSVNGKVYGAGRIALRQMEWSVFRYRNFKVWSVDENNEGVTKP</sequence>
<keyword evidence="1" id="KW-0732">Signal</keyword>
<evidence type="ECO:0000256" key="1">
    <source>
        <dbReference type="SAM" id="SignalP"/>
    </source>
</evidence>
<accession>A0A081KGQ0</accession>
<dbReference type="InterPro" id="IPR013320">
    <property type="entry name" value="ConA-like_dom_sf"/>
</dbReference>
<dbReference type="SUPFAM" id="SSF49899">
    <property type="entry name" value="Concanavalin A-like lectins/glucanases"/>
    <property type="match status" value="1"/>
</dbReference>
<comment type="caution">
    <text evidence="2">The sequence shown here is derived from an EMBL/GenBank/DDBJ whole genome shotgun (WGS) entry which is preliminary data.</text>
</comment>
<dbReference type="Pfam" id="PF09224">
    <property type="entry name" value="DUF1961"/>
    <property type="match status" value="1"/>
</dbReference>
<dbReference type="InterPro" id="IPR015305">
    <property type="entry name" value="DUF1961"/>
</dbReference>
<dbReference type="AlphaFoldDB" id="A0A081KGQ0"/>
<dbReference type="RefSeq" id="WP_020581862.1">
    <property type="nucleotide sequence ID" value="NZ_JOJP01000001.1"/>
</dbReference>
<name>A0A081KGQ0_9GAMM</name>
<dbReference type="STRING" id="305900.GV64_23715"/>
<feature type="signal peptide" evidence="1">
    <location>
        <begin position="1"/>
        <end position="31"/>
    </location>
</feature>
<gene>
    <name evidence="2" type="ORF">GV64_23715</name>
</gene>
<organism evidence="2 3">
    <name type="scientific">Endozoicomonas elysicola</name>
    <dbReference type="NCBI Taxonomy" id="305900"/>
    <lineage>
        <taxon>Bacteria</taxon>
        <taxon>Pseudomonadati</taxon>
        <taxon>Pseudomonadota</taxon>
        <taxon>Gammaproteobacteria</taxon>
        <taxon>Oceanospirillales</taxon>
        <taxon>Endozoicomonadaceae</taxon>
        <taxon>Endozoicomonas</taxon>
    </lineage>
</organism>